<dbReference type="AlphaFoldDB" id="A0A815T5F9"/>
<sequence>MFITSGLKNHKILWIFLIFLAVWNVESQLPTRQCTATCENECYNPLVQQCFNGTLCSVGQQLCMLKYDAMYGRQYYLPQPTCYNPTEQACLNKTLYTYPLQVCNGQYVANYQVCVDNTTICNITKSYYSDNQPTRMKLCNSVCYNFAFQKCIGGTVRCRNSCSGVCYNSSIQQCLNGTLCSVGQHLCITKYDATYGRQYYSLQPTCYNPTEQVCLDNRICSYPSQICNGRCMGYNQVCFNNVTACNVTKFYPYDQPDQVKLCNGVCYNSAFEKCISGTVRCRNSCSGVCYSSSQQQCFDRILCSVSQQLCITKFDDTYGRQYNPPYPLCYNPTEQVCLDNRLCSYPSQICNERCMGYNQVCVNNVTICNITNYPYNQPNQIKLCNGVCYNSAMQQCVDGYAVNCTRDPSTQQCINQSTSSTQPSTTAAPREGKPQSFVLKVVFTILKYFQPVLGYFARILNYFMLH</sequence>
<evidence type="ECO:0000256" key="1">
    <source>
        <dbReference type="SAM" id="SignalP"/>
    </source>
</evidence>
<keyword evidence="1" id="KW-0732">Signal</keyword>
<comment type="caution">
    <text evidence="2">The sequence shown here is derived from an EMBL/GenBank/DDBJ whole genome shotgun (WGS) entry which is preliminary data.</text>
</comment>
<dbReference type="Proteomes" id="UP000663832">
    <property type="component" value="Unassembled WGS sequence"/>
</dbReference>
<gene>
    <name evidence="2" type="ORF">BJG266_LOCUS43117</name>
    <name evidence="3" type="ORF">QVE165_LOCUS60038</name>
</gene>
<name>A0A815T5F9_9BILA</name>
<dbReference type="Proteomes" id="UP000663877">
    <property type="component" value="Unassembled WGS sequence"/>
</dbReference>
<feature type="signal peptide" evidence="1">
    <location>
        <begin position="1"/>
        <end position="27"/>
    </location>
</feature>
<dbReference type="OrthoDB" id="10060175at2759"/>
<dbReference type="EMBL" id="CAJNOM010003315">
    <property type="protein sequence ID" value="CAF1644247.1"/>
    <property type="molecule type" value="Genomic_DNA"/>
</dbReference>
<feature type="chain" id="PRO_5036412278" evidence="1">
    <location>
        <begin position="28"/>
        <end position="466"/>
    </location>
</feature>
<accession>A0A815T5F9</accession>
<dbReference type="EMBL" id="CAJNOI010002971">
    <property type="protein sequence ID" value="CAF1500081.1"/>
    <property type="molecule type" value="Genomic_DNA"/>
</dbReference>
<proteinExistence type="predicted"/>
<evidence type="ECO:0000313" key="3">
    <source>
        <dbReference type="EMBL" id="CAF1644247.1"/>
    </source>
</evidence>
<reference evidence="2" key="1">
    <citation type="submission" date="2021-02" db="EMBL/GenBank/DDBJ databases">
        <authorList>
            <person name="Nowell W R."/>
        </authorList>
    </citation>
    <scope>NUCLEOTIDE SEQUENCE</scope>
</reference>
<evidence type="ECO:0000313" key="2">
    <source>
        <dbReference type="EMBL" id="CAF1500081.1"/>
    </source>
</evidence>
<protein>
    <submittedName>
        <fullName evidence="2">Uncharacterized protein</fullName>
    </submittedName>
</protein>
<evidence type="ECO:0000313" key="5">
    <source>
        <dbReference type="Proteomes" id="UP000663877"/>
    </source>
</evidence>
<evidence type="ECO:0000313" key="4">
    <source>
        <dbReference type="Proteomes" id="UP000663832"/>
    </source>
</evidence>
<keyword evidence="4" id="KW-1185">Reference proteome</keyword>
<organism evidence="2 5">
    <name type="scientific">Adineta steineri</name>
    <dbReference type="NCBI Taxonomy" id="433720"/>
    <lineage>
        <taxon>Eukaryota</taxon>
        <taxon>Metazoa</taxon>
        <taxon>Spiralia</taxon>
        <taxon>Gnathifera</taxon>
        <taxon>Rotifera</taxon>
        <taxon>Eurotatoria</taxon>
        <taxon>Bdelloidea</taxon>
        <taxon>Adinetida</taxon>
        <taxon>Adinetidae</taxon>
        <taxon>Adineta</taxon>
    </lineage>
</organism>